<accession>A0A830HF40</accession>
<dbReference type="Proteomes" id="UP000660262">
    <property type="component" value="Unassembled WGS sequence"/>
</dbReference>
<organism evidence="2 3">
    <name type="scientific">Pycnococcus provasolii</name>
    <dbReference type="NCBI Taxonomy" id="41880"/>
    <lineage>
        <taxon>Eukaryota</taxon>
        <taxon>Viridiplantae</taxon>
        <taxon>Chlorophyta</taxon>
        <taxon>Pseudoscourfieldiophyceae</taxon>
        <taxon>Pseudoscourfieldiales</taxon>
        <taxon>Pycnococcaceae</taxon>
        <taxon>Pycnococcus</taxon>
    </lineage>
</organism>
<feature type="region of interest" description="Disordered" evidence="1">
    <location>
        <begin position="1"/>
        <end position="24"/>
    </location>
</feature>
<dbReference type="EMBL" id="BNJQ01000010">
    <property type="protein sequence ID" value="GHP05674.1"/>
    <property type="molecule type" value="Genomic_DNA"/>
</dbReference>
<dbReference type="OrthoDB" id="505263at2759"/>
<name>A0A830HF40_9CHLO</name>
<feature type="compositionally biased region" description="Low complexity" evidence="1">
    <location>
        <begin position="1"/>
        <end position="13"/>
    </location>
</feature>
<reference evidence="2" key="1">
    <citation type="submission" date="2020-10" db="EMBL/GenBank/DDBJ databases">
        <title>Unveiling of a novel bifunctional photoreceptor, Dualchrome1, isolated from a cosmopolitan green alga.</title>
        <authorList>
            <person name="Suzuki S."/>
            <person name="Kawachi M."/>
        </authorList>
    </citation>
    <scope>NUCLEOTIDE SEQUENCE</scope>
    <source>
        <strain evidence="2">NIES 2893</strain>
    </source>
</reference>
<evidence type="ECO:0000313" key="3">
    <source>
        <dbReference type="Proteomes" id="UP000660262"/>
    </source>
</evidence>
<feature type="compositionally biased region" description="Basic and acidic residues" evidence="1">
    <location>
        <begin position="73"/>
        <end position="84"/>
    </location>
</feature>
<sequence>MKNMSLSLSSSSSMTCRRPHRRSTCKVHFTRGIHMRALASEGSEETSPEEMMAASSTTAHKKQTGNTAKKNQKQIERKNKDHERNLELARKVGFMADMHTRRPRYNRDFASVETALLDAIDAIPAQDRAEYLFPQLSTLSSLRGLWGIAGYWNGVPPAGYDVLADVSPEMPDDVVVYDGLVASPTKPELPRWFLRRFQMAFFNVPELELDVQLEAEYVPVRARLVTPSNAISRRLFGPLYASVDVRGRFGVSDSNMSVSASGDAADVRLSYSTSEAIQLGRGANVSETQAGIFFPPPKRKLPRWPYGSRGVGASGELVDYWRWVAPGVFVGQGWRERRADGASEDRQMSMYVLVRRHADPAAE</sequence>
<gene>
    <name evidence="2" type="ORF">PPROV_000442400</name>
</gene>
<evidence type="ECO:0000313" key="2">
    <source>
        <dbReference type="EMBL" id="GHP05674.1"/>
    </source>
</evidence>
<evidence type="ECO:0000256" key="1">
    <source>
        <dbReference type="SAM" id="MobiDB-lite"/>
    </source>
</evidence>
<keyword evidence="3" id="KW-1185">Reference proteome</keyword>
<comment type="caution">
    <text evidence="2">The sequence shown here is derived from an EMBL/GenBank/DDBJ whole genome shotgun (WGS) entry which is preliminary data.</text>
</comment>
<dbReference type="AlphaFoldDB" id="A0A830HF40"/>
<feature type="region of interest" description="Disordered" evidence="1">
    <location>
        <begin position="37"/>
        <end position="84"/>
    </location>
</feature>
<proteinExistence type="predicted"/>
<feature type="compositionally biased region" description="Polar residues" evidence="1">
    <location>
        <begin position="54"/>
        <end position="69"/>
    </location>
</feature>
<protein>
    <submittedName>
        <fullName evidence="2">Uncharacterized protein</fullName>
    </submittedName>
</protein>